<proteinExistence type="inferred from homology"/>
<feature type="domain" description="Cytochrome c assembly protein" evidence="11">
    <location>
        <begin position="47"/>
        <end position="202"/>
    </location>
</feature>
<reference evidence="12 13" key="1">
    <citation type="submission" date="2023-11" db="EMBL/GenBank/DDBJ databases">
        <title>Draft genome of Azohydromonas lata strain H1 (DSM1123), a polyhydroxyalkanoate producer.</title>
        <authorList>
            <person name="Traversa D."/>
            <person name="D'Addabbo P."/>
            <person name="Pazzani C."/>
            <person name="Manzari C."/>
            <person name="Chiara M."/>
            <person name="Scrascia M."/>
        </authorList>
    </citation>
    <scope>NUCLEOTIDE SEQUENCE [LARGE SCALE GENOMIC DNA]</scope>
    <source>
        <strain evidence="12 13">H1</strain>
    </source>
</reference>
<feature type="transmembrane region" description="Helical" evidence="9">
    <location>
        <begin position="82"/>
        <end position="102"/>
    </location>
</feature>
<gene>
    <name evidence="9 12" type="primary">ccmC</name>
    <name evidence="12" type="ORF">SM757_30695</name>
</gene>
<feature type="region of interest" description="Disordered" evidence="10">
    <location>
        <begin position="1"/>
        <end position="21"/>
    </location>
</feature>
<evidence type="ECO:0000256" key="9">
    <source>
        <dbReference type="RuleBase" id="RU364092"/>
    </source>
</evidence>
<dbReference type="InterPro" id="IPR045062">
    <property type="entry name" value="Cyt_c_biogenesis_CcsA/CcmC"/>
</dbReference>
<dbReference type="PRINTS" id="PR01386">
    <property type="entry name" value="CCMCBIOGNSIS"/>
</dbReference>
<comment type="subcellular location">
    <subcellularLocation>
        <location evidence="9">Cell inner membrane</location>
    </subcellularLocation>
    <subcellularLocation>
        <location evidence="2">Membrane</location>
        <topology evidence="2">Multi-pass membrane protein</topology>
    </subcellularLocation>
</comment>
<keyword evidence="9" id="KW-0997">Cell inner membrane</keyword>
<accession>A0ABU5IQ01</accession>
<organism evidence="12 13">
    <name type="scientific">Azohydromonas lata</name>
    <dbReference type="NCBI Taxonomy" id="45677"/>
    <lineage>
        <taxon>Bacteria</taxon>
        <taxon>Pseudomonadati</taxon>
        <taxon>Pseudomonadota</taxon>
        <taxon>Betaproteobacteria</taxon>
        <taxon>Burkholderiales</taxon>
        <taxon>Sphaerotilaceae</taxon>
        <taxon>Azohydromonas</taxon>
    </lineage>
</organism>
<comment type="caution">
    <text evidence="12">The sequence shown here is derived from an EMBL/GenBank/DDBJ whole genome shotgun (WGS) entry which is preliminary data.</text>
</comment>
<evidence type="ECO:0000256" key="1">
    <source>
        <dbReference type="ARBA" id="ARBA00002442"/>
    </source>
</evidence>
<dbReference type="PANTHER" id="PTHR30071:SF1">
    <property type="entry name" value="CYTOCHROME B_B6 PROTEIN-RELATED"/>
    <property type="match status" value="1"/>
</dbReference>
<feature type="transmembrane region" description="Helical" evidence="9">
    <location>
        <begin position="218"/>
        <end position="239"/>
    </location>
</feature>
<evidence type="ECO:0000256" key="6">
    <source>
        <dbReference type="ARBA" id="ARBA00022748"/>
    </source>
</evidence>
<comment type="similarity">
    <text evidence="3 9">Belongs to the CcmC/CycZ/HelC family.</text>
</comment>
<name>A0ABU5IQ01_9BURK</name>
<keyword evidence="8 9" id="KW-0472">Membrane</keyword>
<comment type="function">
    <text evidence="1 9">Required for the export of heme to the periplasm for the biogenesis of c-type cytochromes.</text>
</comment>
<evidence type="ECO:0000259" key="11">
    <source>
        <dbReference type="Pfam" id="PF01578"/>
    </source>
</evidence>
<dbReference type="InterPro" id="IPR003557">
    <property type="entry name" value="Cyt_c_biogenesis_CcmC"/>
</dbReference>
<keyword evidence="13" id="KW-1185">Reference proteome</keyword>
<evidence type="ECO:0000256" key="3">
    <source>
        <dbReference type="ARBA" id="ARBA00005840"/>
    </source>
</evidence>
<dbReference type="InterPro" id="IPR002541">
    <property type="entry name" value="Cyt_c_assembly"/>
</dbReference>
<evidence type="ECO:0000313" key="13">
    <source>
        <dbReference type="Proteomes" id="UP001293718"/>
    </source>
</evidence>
<evidence type="ECO:0000256" key="10">
    <source>
        <dbReference type="SAM" id="MobiDB-lite"/>
    </source>
</evidence>
<keyword evidence="7 9" id="KW-1133">Transmembrane helix</keyword>
<sequence>MNLPTTAFPARARPRRGGVPPSWRRLASPPLFEAAAARWCKALALLALACALPGLALVFFVAPGDARQGESVRLLALHVPAAWMSMWLYAVMAGWGAVALVWRGRVATAMAQALAPTGALFCALALASGALWGRPTWGTWWAWDARMASQLLLLLLYLGVMGLRAAFDDPRRAARLSALLSLVGLVNLPIIYFSVQWWNTLHQGATLTPRGAAMPSSTLAALLLMTLAAWAWAAAMALLRARCLLAEQRGAPAQPYPTVEGW</sequence>
<dbReference type="Pfam" id="PF01578">
    <property type="entry name" value="Cytochrom_C_asm"/>
    <property type="match status" value="1"/>
</dbReference>
<dbReference type="Proteomes" id="UP001293718">
    <property type="component" value="Unassembled WGS sequence"/>
</dbReference>
<feature type="transmembrane region" description="Helical" evidence="9">
    <location>
        <begin position="147"/>
        <end position="167"/>
    </location>
</feature>
<feature type="transmembrane region" description="Helical" evidence="9">
    <location>
        <begin position="179"/>
        <end position="198"/>
    </location>
</feature>
<feature type="transmembrane region" description="Helical" evidence="9">
    <location>
        <begin position="42"/>
        <end position="62"/>
    </location>
</feature>
<dbReference type="EMBL" id="JAXOJX010000090">
    <property type="protein sequence ID" value="MDZ5460952.1"/>
    <property type="molecule type" value="Genomic_DNA"/>
</dbReference>
<evidence type="ECO:0000256" key="2">
    <source>
        <dbReference type="ARBA" id="ARBA00004141"/>
    </source>
</evidence>
<keyword evidence="9" id="KW-1003">Cell membrane</keyword>
<keyword evidence="6 9" id="KW-0201">Cytochrome c-type biogenesis</keyword>
<evidence type="ECO:0000313" key="12">
    <source>
        <dbReference type="EMBL" id="MDZ5460952.1"/>
    </source>
</evidence>
<feature type="transmembrane region" description="Helical" evidence="9">
    <location>
        <begin position="114"/>
        <end position="132"/>
    </location>
</feature>
<evidence type="ECO:0000256" key="4">
    <source>
        <dbReference type="ARBA" id="ARBA00016463"/>
    </source>
</evidence>
<keyword evidence="5 9" id="KW-0812">Transmembrane</keyword>
<dbReference type="RefSeq" id="WP_322468259.1">
    <property type="nucleotide sequence ID" value="NZ_JAXOJX010000090.1"/>
</dbReference>
<evidence type="ECO:0000256" key="8">
    <source>
        <dbReference type="ARBA" id="ARBA00023136"/>
    </source>
</evidence>
<dbReference type="PANTHER" id="PTHR30071">
    <property type="entry name" value="HEME EXPORTER PROTEIN C"/>
    <property type="match status" value="1"/>
</dbReference>
<protein>
    <recommendedName>
        <fullName evidence="4 9">Heme exporter protein C</fullName>
    </recommendedName>
    <alternativeName>
        <fullName evidence="9">Cytochrome c-type biogenesis protein</fullName>
    </alternativeName>
</protein>
<evidence type="ECO:0000256" key="5">
    <source>
        <dbReference type="ARBA" id="ARBA00022692"/>
    </source>
</evidence>
<dbReference type="NCBIfam" id="TIGR01191">
    <property type="entry name" value="ccmC"/>
    <property type="match status" value="1"/>
</dbReference>
<keyword evidence="9" id="KW-0813">Transport</keyword>
<evidence type="ECO:0000256" key="7">
    <source>
        <dbReference type="ARBA" id="ARBA00022989"/>
    </source>
</evidence>